<dbReference type="InterPro" id="IPR051474">
    <property type="entry name" value="Anti-sigma-K/W_factor"/>
</dbReference>
<feature type="domain" description="Anti-sigma-K factor RskA N-terminal" evidence="14">
    <location>
        <begin position="13"/>
        <end position="44"/>
    </location>
</feature>
<comment type="subcellular location">
    <subcellularLocation>
        <location evidence="2">Cell membrane</location>
    </subcellularLocation>
    <subcellularLocation>
        <location evidence="1">Membrane</location>
        <topology evidence="1">Single-pass membrane protein</topology>
    </subcellularLocation>
</comment>
<proteinExistence type="predicted"/>
<keyword evidence="5 12" id="KW-1133">Transmembrane helix</keyword>
<evidence type="ECO:0000256" key="5">
    <source>
        <dbReference type="ARBA" id="ARBA00022989"/>
    </source>
</evidence>
<keyword evidence="4 12" id="KW-0812">Transmembrane</keyword>
<keyword evidence="7 12" id="KW-0472">Membrane</keyword>
<dbReference type="PANTHER" id="PTHR37461">
    <property type="entry name" value="ANTI-SIGMA-K FACTOR RSKA"/>
    <property type="match status" value="1"/>
</dbReference>
<evidence type="ECO:0000256" key="10">
    <source>
        <dbReference type="ARBA" id="ARBA00030803"/>
    </source>
</evidence>
<feature type="domain" description="Anti-sigma K factor RskA C-terminal" evidence="13">
    <location>
        <begin position="140"/>
        <end position="274"/>
    </location>
</feature>
<feature type="region of interest" description="Disordered" evidence="11">
    <location>
        <begin position="79"/>
        <end position="128"/>
    </location>
</feature>
<dbReference type="InterPro" id="IPR018764">
    <property type="entry name" value="RskA_C"/>
</dbReference>
<dbReference type="Pfam" id="PF22618">
    <property type="entry name" value="RskA_N"/>
    <property type="match status" value="1"/>
</dbReference>
<evidence type="ECO:0000256" key="1">
    <source>
        <dbReference type="ARBA" id="ARBA00004167"/>
    </source>
</evidence>
<dbReference type="Gene3D" id="1.10.10.1320">
    <property type="entry name" value="Anti-sigma factor, zinc-finger domain"/>
    <property type="match status" value="1"/>
</dbReference>
<evidence type="ECO:0000259" key="13">
    <source>
        <dbReference type="Pfam" id="PF10099"/>
    </source>
</evidence>
<dbReference type="RefSeq" id="WP_307631176.1">
    <property type="nucleotide sequence ID" value="NZ_JAUSZS010000009.1"/>
</dbReference>
<dbReference type="Proteomes" id="UP001223072">
    <property type="component" value="Unassembled WGS sequence"/>
</dbReference>
<evidence type="ECO:0000256" key="11">
    <source>
        <dbReference type="SAM" id="MobiDB-lite"/>
    </source>
</evidence>
<dbReference type="EMBL" id="JAUSZS010000009">
    <property type="protein sequence ID" value="MDQ0937906.1"/>
    <property type="molecule type" value="Genomic_DNA"/>
</dbReference>
<evidence type="ECO:0000256" key="7">
    <source>
        <dbReference type="ARBA" id="ARBA00023136"/>
    </source>
</evidence>
<evidence type="ECO:0000256" key="2">
    <source>
        <dbReference type="ARBA" id="ARBA00004236"/>
    </source>
</evidence>
<sequence>MSVLGRLFRREDLHSLAAPYALDALEGDERRRFEKHLSGCDSCTIEVRLLSEDAVRLAWSTAAQPPFAMRERVLSAIRATPQESPGRSPGHSAARAPGRSAEAPRRRSHQLPAHVWGTEPPPTRRAPRMRPVFAPLATLTTAAALVVAALFAVQNTQTQDKLDTAQAQAREIADVLSAPDARATADRDARGQGITAIASASEGRAVVTLSGYGELPSDRVHQLWLMRPDVRPRSLGLFKSDTPLVATGLDKTATSLAVTVEPDGGSEQPTSAPVVQLALESVGFGE</sequence>
<dbReference type="InterPro" id="IPR041916">
    <property type="entry name" value="Anti_sigma_zinc_sf"/>
</dbReference>
<evidence type="ECO:0000259" key="14">
    <source>
        <dbReference type="Pfam" id="PF22618"/>
    </source>
</evidence>
<keyword evidence="16" id="KW-1185">Reference proteome</keyword>
<protein>
    <recommendedName>
        <fullName evidence="10">Regulator of SigK</fullName>
    </recommendedName>
    <alternativeName>
        <fullName evidence="9">Sigma-K anti-sigma factor RskA</fullName>
    </alternativeName>
</protein>
<dbReference type="InterPro" id="IPR053877">
    <property type="entry name" value="RskA_N"/>
</dbReference>
<accession>A0ABU0S122</accession>
<keyword evidence="3" id="KW-1003">Cell membrane</keyword>
<name>A0ABU0S122_9ACTN</name>
<evidence type="ECO:0000256" key="8">
    <source>
        <dbReference type="ARBA" id="ARBA00023163"/>
    </source>
</evidence>
<evidence type="ECO:0000256" key="4">
    <source>
        <dbReference type="ARBA" id="ARBA00022692"/>
    </source>
</evidence>
<evidence type="ECO:0000256" key="3">
    <source>
        <dbReference type="ARBA" id="ARBA00022475"/>
    </source>
</evidence>
<feature type="transmembrane region" description="Helical" evidence="12">
    <location>
        <begin position="132"/>
        <end position="153"/>
    </location>
</feature>
<evidence type="ECO:0000256" key="6">
    <source>
        <dbReference type="ARBA" id="ARBA00023015"/>
    </source>
</evidence>
<evidence type="ECO:0000313" key="16">
    <source>
        <dbReference type="Proteomes" id="UP001223072"/>
    </source>
</evidence>
<evidence type="ECO:0000313" key="15">
    <source>
        <dbReference type="EMBL" id="MDQ0937906.1"/>
    </source>
</evidence>
<keyword evidence="8" id="KW-0804">Transcription</keyword>
<reference evidence="15 16" key="1">
    <citation type="submission" date="2023-07" db="EMBL/GenBank/DDBJ databases">
        <title>Comparative genomics of wheat-associated soil bacteria to identify genetic determinants of phenazine resistance.</title>
        <authorList>
            <person name="Mouncey N."/>
        </authorList>
    </citation>
    <scope>NUCLEOTIDE SEQUENCE [LARGE SCALE GENOMIC DNA]</scope>
    <source>
        <strain evidence="15 16">W2I16</strain>
    </source>
</reference>
<dbReference type="Pfam" id="PF10099">
    <property type="entry name" value="RskA_C"/>
    <property type="match status" value="1"/>
</dbReference>
<comment type="caution">
    <text evidence="15">The sequence shown here is derived from an EMBL/GenBank/DDBJ whole genome shotgun (WGS) entry which is preliminary data.</text>
</comment>
<evidence type="ECO:0000256" key="12">
    <source>
        <dbReference type="SAM" id="Phobius"/>
    </source>
</evidence>
<keyword evidence="6" id="KW-0805">Transcription regulation</keyword>
<gene>
    <name evidence="15" type="ORF">QFZ49_007888</name>
</gene>
<dbReference type="PANTHER" id="PTHR37461:SF1">
    <property type="entry name" value="ANTI-SIGMA-K FACTOR RSKA"/>
    <property type="match status" value="1"/>
</dbReference>
<evidence type="ECO:0000256" key="9">
    <source>
        <dbReference type="ARBA" id="ARBA00029829"/>
    </source>
</evidence>
<organism evidence="15 16">
    <name type="scientific">Streptomyces turgidiscabies</name>
    <dbReference type="NCBI Taxonomy" id="85558"/>
    <lineage>
        <taxon>Bacteria</taxon>
        <taxon>Bacillati</taxon>
        <taxon>Actinomycetota</taxon>
        <taxon>Actinomycetes</taxon>
        <taxon>Kitasatosporales</taxon>
        <taxon>Streptomycetaceae</taxon>
        <taxon>Streptomyces</taxon>
    </lineage>
</organism>